<protein>
    <recommendedName>
        <fullName evidence="1">YdhG-like domain-containing protein</fullName>
    </recommendedName>
</protein>
<reference evidence="2 3" key="1">
    <citation type="submission" date="2019-01" db="EMBL/GenBank/DDBJ databases">
        <title>Altererythrobacter rhizovicinus sp. nov., isolated from the rhizosphere soil of Haloxylon ammodendron.</title>
        <authorList>
            <person name="Li H.-P."/>
            <person name="Gou J.-Y."/>
            <person name="Yao D."/>
            <person name="Han Q.-Q."/>
            <person name="Shao K.-Z."/>
            <person name="Zhao Q."/>
            <person name="Zhang J.-L."/>
        </authorList>
    </citation>
    <scope>NUCLEOTIDE SEQUENCE [LARGE SCALE GENOMIC DNA]</scope>
    <source>
        <strain evidence="2 3">AY-3R</strain>
    </source>
</reference>
<gene>
    <name evidence="2" type="ORF">ETX26_06180</name>
</gene>
<evidence type="ECO:0000313" key="2">
    <source>
        <dbReference type="EMBL" id="RXZ66286.1"/>
    </source>
</evidence>
<accession>A0A4V1QWI6</accession>
<dbReference type="EMBL" id="SDPV01000001">
    <property type="protein sequence ID" value="RXZ66286.1"/>
    <property type="molecule type" value="Genomic_DNA"/>
</dbReference>
<evidence type="ECO:0000313" key="3">
    <source>
        <dbReference type="Proteomes" id="UP000293623"/>
    </source>
</evidence>
<dbReference type="AlphaFoldDB" id="A0A4V1QWI6"/>
<dbReference type="InterPro" id="IPR014922">
    <property type="entry name" value="YdhG-like"/>
</dbReference>
<dbReference type="Pfam" id="PF08818">
    <property type="entry name" value="DUF1801"/>
    <property type="match status" value="1"/>
</dbReference>
<organism evidence="2 3">
    <name type="scientific">Pelagerythrobacter rhizovicinus</name>
    <dbReference type="NCBI Taxonomy" id="2268576"/>
    <lineage>
        <taxon>Bacteria</taxon>
        <taxon>Pseudomonadati</taxon>
        <taxon>Pseudomonadota</taxon>
        <taxon>Alphaproteobacteria</taxon>
        <taxon>Sphingomonadales</taxon>
        <taxon>Erythrobacteraceae</taxon>
        <taxon>Pelagerythrobacter</taxon>
    </lineage>
</organism>
<comment type="caution">
    <text evidence="2">The sequence shown here is derived from an EMBL/GenBank/DDBJ whole genome shotgun (WGS) entry which is preliminary data.</text>
</comment>
<dbReference type="Proteomes" id="UP000293623">
    <property type="component" value="Unassembled WGS sequence"/>
</dbReference>
<proteinExistence type="predicted"/>
<dbReference type="Pfam" id="PF13376">
    <property type="entry name" value="OmdA"/>
    <property type="match status" value="1"/>
</dbReference>
<sequence length="191" mass="20672">MATDPRVDAYIDKAEPFAQPILRHVRALVHSALPEAEEAIKWGMPHFTVGGKNVVGMAAFRAHAAVMIHGEDDSAEGMGTLGKIGALGDLPPDENLAARFRAAADAFASGKASTRAAKPKPEIAMPDDFGSALEAAPQARAFFGTLAPSYRREYLEWILEAKRPETRAKRIATAVEWLGEGKKRNWKYAGC</sequence>
<evidence type="ECO:0000259" key="1">
    <source>
        <dbReference type="Pfam" id="PF08818"/>
    </source>
</evidence>
<keyword evidence="3" id="KW-1185">Reference proteome</keyword>
<name>A0A4V1QWI6_9SPHN</name>
<dbReference type="RefSeq" id="WP_129523760.1">
    <property type="nucleotide sequence ID" value="NZ_SDPV01000001.1"/>
</dbReference>
<dbReference type="SUPFAM" id="SSF159888">
    <property type="entry name" value="YdhG-like"/>
    <property type="match status" value="1"/>
</dbReference>
<feature type="domain" description="YdhG-like" evidence="1">
    <location>
        <begin position="19"/>
        <end position="70"/>
    </location>
</feature>
<dbReference type="Gene3D" id="3.90.1150.200">
    <property type="match status" value="1"/>
</dbReference>
<dbReference type="OrthoDB" id="214150at2"/>